<dbReference type="AlphaFoldDB" id="A0A2H4ZQJ2"/>
<organism evidence="3">
    <name type="scientific">Paulinella longichromatophora</name>
    <dbReference type="NCBI Taxonomy" id="1708747"/>
    <lineage>
        <taxon>Eukaryota</taxon>
        <taxon>Sar</taxon>
        <taxon>Rhizaria</taxon>
        <taxon>Cercozoa</taxon>
        <taxon>Imbricatea</taxon>
        <taxon>Silicofilosea</taxon>
        <taxon>Euglyphida</taxon>
        <taxon>Paulinellidae</taxon>
        <taxon>Paulinella</taxon>
    </lineage>
</organism>
<dbReference type="Pfam" id="PF03703">
    <property type="entry name" value="bPH_2"/>
    <property type="match status" value="1"/>
</dbReference>
<keyword evidence="1" id="KW-0472">Membrane</keyword>
<feature type="domain" description="YdbS-like PH" evidence="2">
    <location>
        <begin position="42"/>
        <end position="113"/>
    </location>
</feature>
<keyword evidence="1" id="KW-1133">Transmembrane helix</keyword>
<name>A0A2H4ZQJ2_9EUKA</name>
<accession>A0A2H4ZQJ2</accession>
<gene>
    <name evidence="3" type="ORF">PLO_809</name>
</gene>
<dbReference type="EMBL" id="MG264610">
    <property type="protein sequence ID" value="AUG32781.1"/>
    <property type="molecule type" value="Genomic_DNA"/>
</dbReference>
<dbReference type="PANTHER" id="PTHR35688:SF2">
    <property type="entry name" value="NAD(P)-LINKED OXIDOREDUCTASE SUPERFAMILY PROTEIN"/>
    <property type="match status" value="1"/>
</dbReference>
<evidence type="ECO:0000256" key="1">
    <source>
        <dbReference type="SAM" id="Phobius"/>
    </source>
</evidence>
<reference evidence="3" key="1">
    <citation type="submission" date="2017-10" db="EMBL/GenBank/DDBJ databases">
        <title>Paulinella longichromatophora chromatophore genome.</title>
        <authorList>
            <person name="Lhee D."/>
            <person name="Yoon H.S."/>
        </authorList>
    </citation>
    <scope>NUCLEOTIDE SEQUENCE</scope>
</reference>
<keyword evidence="1" id="KW-0812">Transmembrane</keyword>
<evidence type="ECO:0000259" key="2">
    <source>
        <dbReference type="Pfam" id="PF03703"/>
    </source>
</evidence>
<protein>
    <recommendedName>
        <fullName evidence="2">YdbS-like PH domain-containing protein</fullName>
    </recommendedName>
</protein>
<sequence>MRGTEEIFYEGGPAKADLVINLLLGLTLIGIPFALGAIVRAIWLRFFISNRRVSITGGWLGKDRTDIAYSQIKEVRSVSRGFGAWGDMVLVLLDGSTLEMRSVPNYRDVEAYLIRSLANAKAKSKTFDEKYTQGFS</sequence>
<geneLocation type="plastid" evidence="3"/>
<dbReference type="InterPro" id="IPR005182">
    <property type="entry name" value="YdbS-like_PH"/>
</dbReference>
<proteinExistence type="predicted"/>
<feature type="transmembrane region" description="Helical" evidence="1">
    <location>
        <begin position="20"/>
        <end position="43"/>
    </location>
</feature>
<keyword evidence="3" id="KW-0934">Plastid</keyword>
<evidence type="ECO:0000313" key="3">
    <source>
        <dbReference type="EMBL" id="AUG32781.1"/>
    </source>
</evidence>
<dbReference type="PANTHER" id="PTHR35688">
    <property type="entry name" value="NAD(P)-LINKED OXIDOREDUCTASE SUPERFAMILY PROTEIN"/>
    <property type="match status" value="1"/>
</dbReference>